<protein>
    <submittedName>
        <fullName evidence="2">Heavy-metal-associated domain-containing protein</fullName>
    </submittedName>
</protein>
<accession>A0A1D3TW04</accession>
<gene>
    <name evidence="2" type="ORF">SAMN05421730_101936</name>
</gene>
<proteinExistence type="predicted"/>
<organism evidence="2 3">
    <name type="scientific">Anaerobium acetethylicum</name>
    <dbReference type="NCBI Taxonomy" id="1619234"/>
    <lineage>
        <taxon>Bacteria</taxon>
        <taxon>Bacillati</taxon>
        <taxon>Bacillota</taxon>
        <taxon>Clostridia</taxon>
        <taxon>Lachnospirales</taxon>
        <taxon>Lachnospiraceae</taxon>
        <taxon>Anaerobium</taxon>
    </lineage>
</organism>
<keyword evidence="3" id="KW-1185">Reference proteome</keyword>
<dbReference type="Pfam" id="PF00403">
    <property type="entry name" value="HMA"/>
    <property type="match status" value="1"/>
</dbReference>
<reference evidence="2 3" key="1">
    <citation type="submission" date="2016-09" db="EMBL/GenBank/DDBJ databases">
        <authorList>
            <person name="Capua I."/>
            <person name="De Benedictis P."/>
            <person name="Joannis T."/>
            <person name="Lombin L.H."/>
            <person name="Cattoli G."/>
        </authorList>
    </citation>
    <scope>NUCLEOTIDE SEQUENCE [LARGE SCALE GENOMIC DNA]</scope>
    <source>
        <strain evidence="2 3">GluBS11</strain>
    </source>
</reference>
<dbReference type="OrthoDB" id="7068874at2"/>
<dbReference type="InterPro" id="IPR006121">
    <property type="entry name" value="HMA_dom"/>
</dbReference>
<evidence type="ECO:0000313" key="3">
    <source>
        <dbReference type="Proteomes" id="UP000199315"/>
    </source>
</evidence>
<dbReference type="RefSeq" id="WP_091235277.1">
    <property type="nucleotide sequence ID" value="NZ_FMKA01000019.1"/>
</dbReference>
<evidence type="ECO:0000313" key="2">
    <source>
        <dbReference type="EMBL" id="SCP98328.1"/>
    </source>
</evidence>
<dbReference type="AlphaFoldDB" id="A0A1D3TW04"/>
<evidence type="ECO:0000259" key="1">
    <source>
        <dbReference type="PROSITE" id="PS50846"/>
    </source>
</evidence>
<dbReference type="CDD" id="cd00371">
    <property type="entry name" value="HMA"/>
    <property type="match status" value="1"/>
</dbReference>
<dbReference type="Proteomes" id="UP000199315">
    <property type="component" value="Unassembled WGS sequence"/>
</dbReference>
<dbReference type="PROSITE" id="PS50846">
    <property type="entry name" value="HMA_2"/>
    <property type="match status" value="1"/>
</dbReference>
<dbReference type="GO" id="GO:0046872">
    <property type="term" value="F:metal ion binding"/>
    <property type="evidence" value="ECO:0007669"/>
    <property type="project" value="InterPro"/>
</dbReference>
<sequence length="75" mass="8446">MKKIYTIEDLGCASCASKMEDAIGKLEGVNKVAITFMTKKLVIDAEDGQFDEIIKQAGRIIKKIEPDAELRPYRR</sequence>
<name>A0A1D3TW04_9FIRM</name>
<dbReference type="EMBL" id="FMKA01000019">
    <property type="protein sequence ID" value="SCP98328.1"/>
    <property type="molecule type" value="Genomic_DNA"/>
</dbReference>
<dbReference type="STRING" id="1619234.SAMN05421730_101936"/>
<feature type="domain" description="HMA" evidence="1">
    <location>
        <begin position="1"/>
        <end position="69"/>
    </location>
</feature>
<dbReference type="Gene3D" id="3.30.70.100">
    <property type="match status" value="1"/>
</dbReference>
<dbReference type="SUPFAM" id="SSF55008">
    <property type="entry name" value="HMA, heavy metal-associated domain"/>
    <property type="match status" value="1"/>
</dbReference>
<dbReference type="InterPro" id="IPR036163">
    <property type="entry name" value="HMA_dom_sf"/>
</dbReference>